<accession>A0A6J5GPN0</accession>
<evidence type="ECO:0000256" key="8">
    <source>
        <dbReference type="ARBA" id="ARBA00023136"/>
    </source>
</evidence>
<dbReference type="GO" id="GO:0043190">
    <property type="term" value="C:ATP-binding cassette (ABC) transporter complex"/>
    <property type="evidence" value="ECO:0007669"/>
    <property type="project" value="InterPro"/>
</dbReference>
<dbReference type="Proteomes" id="UP000494119">
    <property type="component" value="Unassembled WGS sequence"/>
</dbReference>
<dbReference type="PANTHER" id="PTHR30133">
    <property type="entry name" value="CATIONIC AMINO ACID TRANSPORTER, MEMBRANE COMPONENT"/>
    <property type="match status" value="1"/>
</dbReference>
<dbReference type="InterPro" id="IPR010065">
    <property type="entry name" value="AA_ABC_transptr_permease_3TM"/>
</dbReference>
<keyword evidence="8 9" id="KW-0472">Membrane</keyword>
<evidence type="ECO:0000256" key="3">
    <source>
        <dbReference type="ARBA" id="ARBA00022448"/>
    </source>
</evidence>
<evidence type="ECO:0000256" key="7">
    <source>
        <dbReference type="ARBA" id="ARBA00022989"/>
    </source>
</evidence>
<comment type="subcellular location">
    <subcellularLocation>
        <location evidence="1">Cell inner membrane</location>
        <topology evidence="1">Multi-pass membrane protein</topology>
    </subcellularLocation>
    <subcellularLocation>
        <location evidence="9">Cell membrane</location>
        <topology evidence="9">Multi-pass membrane protein</topology>
    </subcellularLocation>
</comment>
<dbReference type="PANTHER" id="PTHR30133:SF2">
    <property type="entry name" value="ARGININE ABC TRANSPORTER PERMEASE PROTEIN ARTQ"/>
    <property type="match status" value="1"/>
</dbReference>
<comment type="similarity">
    <text evidence="2">Belongs to the binding-protein-dependent transport system permease family. HisMQ subfamily.</text>
</comment>
<keyword evidence="6 9" id="KW-0812">Transmembrane</keyword>
<dbReference type="NCBIfam" id="TIGR01726">
    <property type="entry name" value="HEQRo_perm_3TM"/>
    <property type="match status" value="1"/>
</dbReference>
<organism evidence="11 12">
    <name type="scientific">Paraburkholderia caffeinitolerans</name>
    <dbReference type="NCBI Taxonomy" id="1723730"/>
    <lineage>
        <taxon>Bacteria</taxon>
        <taxon>Pseudomonadati</taxon>
        <taxon>Pseudomonadota</taxon>
        <taxon>Betaproteobacteria</taxon>
        <taxon>Burkholderiales</taxon>
        <taxon>Burkholderiaceae</taxon>
        <taxon>Paraburkholderia</taxon>
    </lineage>
</organism>
<keyword evidence="12" id="KW-1185">Reference proteome</keyword>
<protein>
    <submittedName>
        <fullName evidence="11">Histidine transport system permease protein HisQ</fullName>
    </submittedName>
</protein>
<dbReference type="GO" id="GO:0022857">
    <property type="term" value="F:transmembrane transporter activity"/>
    <property type="evidence" value="ECO:0007669"/>
    <property type="project" value="InterPro"/>
</dbReference>
<dbReference type="SUPFAM" id="SSF161098">
    <property type="entry name" value="MetI-like"/>
    <property type="match status" value="1"/>
</dbReference>
<evidence type="ECO:0000313" key="11">
    <source>
        <dbReference type="EMBL" id="CAB3803618.1"/>
    </source>
</evidence>
<dbReference type="Pfam" id="PF00528">
    <property type="entry name" value="BPD_transp_1"/>
    <property type="match status" value="1"/>
</dbReference>
<evidence type="ECO:0000256" key="5">
    <source>
        <dbReference type="ARBA" id="ARBA00022519"/>
    </source>
</evidence>
<feature type="transmembrane region" description="Helical" evidence="9">
    <location>
        <begin position="64"/>
        <end position="85"/>
    </location>
</feature>
<gene>
    <name evidence="11" type="primary">hisQ_2</name>
    <name evidence="11" type="ORF">LMG28688_05805</name>
</gene>
<sequence length="230" mass="24580">MNLFNGWGPTIASGAWTAVEVAGLSTAFGIAFGLLGAAACLSRFKAVRWLADAYITTIRGIPELLLILMVYFGSTVALSRLLSLIKPDAGVVEIPPFPAGIFALALIFGGYASEVFRGALTAIPRGQVEAGMAAGMSTLQIFFVIQCPQMLRLALPGLENIWVSTLKDTSLISIVGLSELMKAAELAISDTRRALFFYLCAGAIYLALTVLSSLALHHLERRGARRERTS</sequence>
<feature type="domain" description="ABC transmembrane type-1" evidence="10">
    <location>
        <begin position="15"/>
        <end position="217"/>
    </location>
</feature>
<dbReference type="Gene3D" id="1.10.3720.10">
    <property type="entry name" value="MetI-like"/>
    <property type="match status" value="1"/>
</dbReference>
<dbReference type="AlphaFoldDB" id="A0A6J5GPN0"/>
<feature type="transmembrane region" description="Helical" evidence="9">
    <location>
        <begin position="97"/>
        <end position="116"/>
    </location>
</feature>
<keyword evidence="5" id="KW-0997">Cell inner membrane</keyword>
<evidence type="ECO:0000259" key="10">
    <source>
        <dbReference type="PROSITE" id="PS50928"/>
    </source>
</evidence>
<feature type="transmembrane region" description="Helical" evidence="9">
    <location>
        <begin position="195"/>
        <end position="216"/>
    </location>
</feature>
<evidence type="ECO:0000313" key="12">
    <source>
        <dbReference type="Proteomes" id="UP000494119"/>
    </source>
</evidence>
<dbReference type="PROSITE" id="PS50928">
    <property type="entry name" value="ABC_TM1"/>
    <property type="match status" value="1"/>
</dbReference>
<proteinExistence type="inferred from homology"/>
<feature type="transmembrane region" description="Helical" evidence="9">
    <location>
        <begin position="22"/>
        <end position="44"/>
    </location>
</feature>
<evidence type="ECO:0000256" key="1">
    <source>
        <dbReference type="ARBA" id="ARBA00004429"/>
    </source>
</evidence>
<dbReference type="InterPro" id="IPR000515">
    <property type="entry name" value="MetI-like"/>
</dbReference>
<dbReference type="EMBL" id="CADIKL010000041">
    <property type="protein sequence ID" value="CAB3803618.1"/>
    <property type="molecule type" value="Genomic_DNA"/>
</dbReference>
<keyword evidence="3 9" id="KW-0813">Transport</keyword>
<dbReference type="InterPro" id="IPR035906">
    <property type="entry name" value="MetI-like_sf"/>
</dbReference>
<keyword evidence="4" id="KW-1003">Cell membrane</keyword>
<dbReference type="InterPro" id="IPR051613">
    <property type="entry name" value="ABC_transp_permease_HisMQ"/>
</dbReference>
<evidence type="ECO:0000256" key="2">
    <source>
        <dbReference type="ARBA" id="ARBA00010072"/>
    </source>
</evidence>
<evidence type="ECO:0000256" key="6">
    <source>
        <dbReference type="ARBA" id="ARBA00022692"/>
    </source>
</evidence>
<reference evidence="11 12" key="1">
    <citation type="submission" date="2020-04" db="EMBL/GenBank/DDBJ databases">
        <authorList>
            <person name="De Canck E."/>
        </authorList>
    </citation>
    <scope>NUCLEOTIDE SEQUENCE [LARGE SCALE GENOMIC DNA]</scope>
    <source>
        <strain evidence="11 12">LMG 28688</strain>
    </source>
</reference>
<evidence type="ECO:0000256" key="9">
    <source>
        <dbReference type="RuleBase" id="RU363032"/>
    </source>
</evidence>
<dbReference type="CDD" id="cd06261">
    <property type="entry name" value="TM_PBP2"/>
    <property type="match status" value="1"/>
</dbReference>
<evidence type="ECO:0000256" key="4">
    <source>
        <dbReference type="ARBA" id="ARBA00022475"/>
    </source>
</evidence>
<name>A0A6J5GPN0_9BURK</name>
<keyword evidence="7 9" id="KW-1133">Transmembrane helix</keyword>
<dbReference type="RefSeq" id="WP_175197628.1">
    <property type="nucleotide sequence ID" value="NZ_CADIKL010000041.1"/>
</dbReference>